<dbReference type="Proteomes" id="UP000187406">
    <property type="component" value="Unassembled WGS sequence"/>
</dbReference>
<dbReference type="OrthoDB" id="97058at2759"/>
<reference evidence="2" key="1">
    <citation type="submission" date="2016-04" db="EMBL/GenBank/DDBJ databases">
        <title>Cephalotus genome sequencing.</title>
        <authorList>
            <person name="Fukushima K."/>
            <person name="Hasebe M."/>
            <person name="Fang X."/>
        </authorList>
    </citation>
    <scope>NUCLEOTIDE SEQUENCE [LARGE SCALE GENOMIC DNA]</scope>
    <source>
        <strain evidence="2">cv. St1</strain>
    </source>
</reference>
<dbReference type="AlphaFoldDB" id="A0A1Q3BAF2"/>
<dbReference type="Pfam" id="PF14223">
    <property type="entry name" value="Retrotran_gag_2"/>
    <property type="match status" value="1"/>
</dbReference>
<accession>A0A1Q3BAF2</accession>
<proteinExistence type="predicted"/>
<dbReference type="InParanoid" id="A0A1Q3BAF2"/>
<name>A0A1Q3BAF2_CEPFO</name>
<keyword evidence="2" id="KW-1185">Reference proteome</keyword>
<dbReference type="EMBL" id="BDDD01000379">
    <property type="protein sequence ID" value="GAV65017.1"/>
    <property type="molecule type" value="Genomic_DNA"/>
</dbReference>
<comment type="caution">
    <text evidence="1">The sequence shown here is derived from an EMBL/GenBank/DDBJ whole genome shotgun (WGS) entry which is preliminary data.</text>
</comment>
<sequence length="109" mass="12825">MHENETISSMYIRLTNIINSLQALKKIYPNNELVRKILRCLPKSWMPKVIAIEEAKNLNEQPLEELIGPLMTHEMTIKLQDEDEEKELKKRILLLSILKKIVMMKVTKI</sequence>
<evidence type="ECO:0000313" key="2">
    <source>
        <dbReference type="Proteomes" id="UP000187406"/>
    </source>
</evidence>
<protein>
    <submittedName>
        <fullName evidence="1">UBN2 domain-containing protein</fullName>
    </submittedName>
</protein>
<organism evidence="1 2">
    <name type="scientific">Cephalotus follicularis</name>
    <name type="common">Albany pitcher plant</name>
    <dbReference type="NCBI Taxonomy" id="3775"/>
    <lineage>
        <taxon>Eukaryota</taxon>
        <taxon>Viridiplantae</taxon>
        <taxon>Streptophyta</taxon>
        <taxon>Embryophyta</taxon>
        <taxon>Tracheophyta</taxon>
        <taxon>Spermatophyta</taxon>
        <taxon>Magnoliopsida</taxon>
        <taxon>eudicotyledons</taxon>
        <taxon>Gunneridae</taxon>
        <taxon>Pentapetalae</taxon>
        <taxon>rosids</taxon>
        <taxon>fabids</taxon>
        <taxon>Oxalidales</taxon>
        <taxon>Cephalotaceae</taxon>
        <taxon>Cephalotus</taxon>
    </lineage>
</organism>
<evidence type="ECO:0000313" key="1">
    <source>
        <dbReference type="EMBL" id="GAV65017.1"/>
    </source>
</evidence>
<gene>
    <name evidence="1" type="ORF">CFOL_v3_08532</name>
</gene>